<dbReference type="InterPro" id="IPR010869">
    <property type="entry name" value="DUF1501"/>
</dbReference>
<dbReference type="PANTHER" id="PTHR43737">
    <property type="entry name" value="BLL7424 PROTEIN"/>
    <property type="match status" value="1"/>
</dbReference>
<dbReference type="PANTHER" id="PTHR43737:SF1">
    <property type="entry name" value="DUF1501 DOMAIN-CONTAINING PROTEIN"/>
    <property type="match status" value="1"/>
</dbReference>
<accession>A0A517ZSS2</accession>
<dbReference type="AlphaFoldDB" id="A0A517ZSS2"/>
<dbReference type="EMBL" id="CP036276">
    <property type="protein sequence ID" value="QDU45528.1"/>
    <property type="molecule type" value="Genomic_DNA"/>
</dbReference>
<name>A0A517ZSS2_9PLAN</name>
<organism evidence="1 2">
    <name type="scientific">Symmachiella dynata</name>
    <dbReference type="NCBI Taxonomy" id="2527995"/>
    <lineage>
        <taxon>Bacteria</taxon>
        <taxon>Pseudomonadati</taxon>
        <taxon>Planctomycetota</taxon>
        <taxon>Planctomycetia</taxon>
        <taxon>Planctomycetales</taxon>
        <taxon>Planctomycetaceae</taxon>
        <taxon>Symmachiella</taxon>
    </lineage>
</organism>
<reference evidence="1 2" key="1">
    <citation type="submission" date="2019-02" db="EMBL/GenBank/DDBJ databases">
        <title>Deep-cultivation of Planctomycetes and their phenomic and genomic characterization uncovers novel biology.</title>
        <authorList>
            <person name="Wiegand S."/>
            <person name="Jogler M."/>
            <person name="Boedeker C."/>
            <person name="Pinto D."/>
            <person name="Vollmers J."/>
            <person name="Rivas-Marin E."/>
            <person name="Kohn T."/>
            <person name="Peeters S.H."/>
            <person name="Heuer A."/>
            <person name="Rast P."/>
            <person name="Oberbeckmann S."/>
            <person name="Bunk B."/>
            <person name="Jeske O."/>
            <person name="Meyerdierks A."/>
            <person name="Storesund J.E."/>
            <person name="Kallscheuer N."/>
            <person name="Luecker S."/>
            <person name="Lage O.M."/>
            <person name="Pohl T."/>
            <person name="Merkel B.J."/>
            <person name="Hornburger P."/>
            <person name="Mueller R.-W."/>
            <person name="Bruemmer F."/>
            <person name="Labrenz M."/>
            <person name="Spormann A.M."/>
            <person name="Op den Camp H."/>
            <person name="Overmann J."/>
            <person name="Amann R."/>
            <person name="Jetten M.S.M."/>
            <person name="Mascher T."/>
            <person name="Medema M.H."/>
            <person name="Devos D.P."/>
            <person name="Kaster A.-K."/>
            <person name="Ovreas L."/>
            <person name="Rohde M."/>
            <person name="Galperin M.Y."/>
            <person name="Jogler C."/>
        </authorList>
    </citation>
    <scope>NUCLEOTIDE SEQUENCE [LARGE SCALE GENOMIC DNA]</scope>
    <source>
        <strain evidence="1 2">Mal52</strain>
    </source>
</reference>
<dbReference type="Pfam" id="PF07394">
    <property type="entry name" value="DUF1501"/>
    <property type="match status" value="1"/>
</dbReference>
<evidence type="ECO:0008006" key="3">
    <source>
        <dbReference type="Google" id="ProtNLM"/>
    </source>
</evidence>
<dbReference type="InterPro" id="IPR017850">
    <property type="entry name" value="Alkaline_phosphatase_core_sf"/>
</dbReference>
<dbReference type="RefSeq" id="WP_145377985.1">
    <property type="nucleotide sequence ID" value="NZ_CP036276.1"/>
</dbReference>
<gene>
    <name evidence="1" type="ORF">Mal52_40220</name>
</gene>
<dbReference type="InterPro" id="IPR006311">
    <property type="entry name" value="TAT_signal"/>
</dbReference>
<dbReference type="PROSITE" id="PS51318">
    <property type="entry name" value="TAT"/>
    <property type="match status" value="1"/>
</dbReference>
<evidence type="ECO:0000313" key="2">
    <source>
        <dbReference type="Proteomes" id="UP000319383"/>
    </source>
</evidence>
<protein>
    <recommendedName>
        <fullName evidence="3">DUF1501 domain-containing protein</fullName>
    </recommendedName>
</protein>
<evidence type="ECO:0000313" key="1">
    <source>
        <dbReference type="EMBL" id="QDU45528.1"/>
    </source>
</evidence>
<dbReference type="Gene3D" id="3.40.720.10">
    <property type="entry name" value="Alkaline Phosphatase, subunit A"/>
    <property type="match status" value="1"/>
</dbReference>
<proteinExistence type="predicted"/>
<dbReference type="Proteomes" id="UP000319383">
    <property type="component" value="Chromosome"/>
</dbReference>
<sequence length="505" mass="55328">MLRVLGSPISILGQHSPSDITRRELLHAGGLAAAGLSLPQLLASQKLAAASTAPQGIGFGSAKRCLFLYLYGAPSQLETVDMKPHAPVEIRGTMKPIPSVVPGLDVCEHLPEMAKIMDRVTVVRSVTHAHPVHGVAFATTGIPSIETAMELSPYDQRHHPYVGSVVEYFERQKKQGQATGIPDNLALPFPFSSQRVGEVARAGPYASYLGASYNPIYTEYTGKATRSVVKTLADRKIDCHDPYVGCDLESHFKLATTKPLPEVKLDRLNRRRTLLEQFDASRKQIDMNNNALAMSQYQEMAFSLITSREVSSALDIRSEPQATRDLYGMTLFGQSCLAGRRMLEAGTKLVSVFWDEYGLAGDAWDTHWNHYPRMLDQLLPPFDRAYSGLILDLEQRGMLDDTLVVCLSEHGRTPKLSTGRGGGRDHWSRAYSVMFAGGGIARGNVVGATDRHAGDPIDRPVGPKDLLATIYHALGIDPHATLTDRGNRQIPLVPESADYVPEMFG</sequence>
<keyword evidence="2" id="KW-1185">Reference proteome</keyword>
<dbReference type="SUPFAM" id="SSF53649">
    <property type="entry name" value="Alkaline phosphatase-like"/>
    <property type="match status" value="1"/>
</dbReference>
<dbReference type="KEGG" id="sdyn:Mal52_40220"/>